<evidence type="ECO:0000256" key="6">
    <source>
        <dbReference type="ARBA" id="ARBA00023235"/>
    </source>
</evidence>
<evidence type="ECO:0000256" key="4">
    <source>
        <dbReference type="ARBA" id="ARBA00022490"/>
    </source>
</evidence>
<evidence type="ECO:0000256" key="1">
    <source>
        <dbReference type="ARBA" id="ARBA00000971"/>
    </source>
</evidence>
<dbReference type="PANTHER" id="PTHR10012:SF0">
    <property type="entry name" value="SERINE_THREONINE-PROTEIN PHOSPHATASE 2A ACTIVATOR"/>
    <property type="match status" value="1"/>
</dbReference>
<keyword evidence="6 7" id="KW-0413">Isomerase</keyword>
<dbReference type="InterPro" id="IPR043170">
    <property type="entry name" value="PTPA_C_lid"/>
</dbReference>
<evidence type="ECO:0000256" key="8">
    <source>
        <dbReference type="SAM" id="MobiDB-lite"/>
    </source>
</evidence>
<dbReference type="PANTHER" id="PTHR10012">
    <property type="entry name" value="SERINE/THREONINE-PROTEIN PHOSPHATASE 2A REGULATORY SUBUNIT B"/>
    <property type="match status" value="1"/>
</dbReference>
<organism evidence="9 10">
    <name type="scientific">Puccinia graminis f. sp. tritici</name>
    <dbReference type="NCBI Taxonomy" id="56615"/>
    <lineage>
        <taxon>Eukaryota</taxon>
        <taxon>Fungi</taxon>
        <taxon>Dikarya</taxon>
        <taxon>Basidiomycota</taxon>
        <taxon>Pucciniomycotina</taxon>
        <taxon>Pucciniomycetes</taxon>
        <taxon>Pucciniales</taxon>
        <taxon>Pucciniaceae</taxon>
        <taxon>Puccinia</taxon>
    </lineage>
</organism>
<dbReference type="InterPro" id="IPR004327">
    <property type="entry name" value="Phstyr_phstse_ac"/>
</dbReference>
<dbReference type="EMBL" id="VSWC01000003">
    <property type="protein sequence ID" value="KAA1116654.1"/>
    <property type="molecule type" value="Genomic_DNA"/>
</dbReference>
<keyword evidence="10" id="KW-1185">Reference proteome</keyword>
<feature type="region of interest" description="Disordered" evidence="8">
    <location>
        <begin position="1"/>
        <end position="41"/>
    </location>
</feature>
<dbReference type="AlphaFoldDB" id="A0A5B0QV91"/>
<reference evidence="9 10" key="1">
    <citation type="submission" date="2019-05" db="EMBL/GenBank/DDBJ databases">
        <title>Emergence of the Ug99 lineage of the wheat stem rust pathogen through somatic hybridization.</title>
        <authorList>
            <person name="Li F."/>
            <person name="Upadhyaya N.M."/>
            <person name="Sperschneider J."/>
            <person name="Matny O."/>
            <person name="Nguyen-Phuc H."/>
            <person name="Mago R."/>
            <person name="Raley C."/>
            <person name="Miller M.E."/>
            <person name="Silverstein K.A.T."/>
            <person name="Henningsen E."/>
            <person name="Hirsch C.D."/>
            <person name="Visser B."/>
            <person name="Pretorius Z.A."/>
            <person name="Steffenson B.J."/>
            <person name="Schwessinger B."/>
            <person name="Dodds P.N."/>
            <person name="Figueroa M."/>
        </authorList>
    </citation>
    <scope>NUCLEOTIDE SEQUENCE [LARGE SCALE GENOMIC DNA]</scope>
    <source>
        <strain evidence="9">21-0</strain>
    </source>
</reference>
<dbReference type="InterPro" id="IPR037218">
    <property type="entry name" value="PTPA_sf"/>
</dbReference>
<feature type="compositionally biased region" description="Polar residues" evidence="8">
    <location>
        <begin position="1"/>
        <end position="10"/>
    </location>
</feature>
<dbReference type="GO" id="GO:0008160">
    <property type="term" value="F:protein tyrosine phosphatase activator activity"/>
    <property type="evidence" value="ECO:0007669"/>
    <property type="project" value="TreeGrafter"/>
</dbReference>
<comment type="function">
    <text evidence="7">PPIases accelerate the folding of proteins. It catalyzes the cis-trans isomerization of proline imidic peptide bonds in oligopeptides.</text>
</comment>
<dbReference type="GO" id="GO:0005737">
    <property type="term" value="C:cytoplasm"/>
    <property type="evidence" value="ECO:0007669"/>
    <property type="project" value="UniProtKB-SubCell"/>
</dbReference>
<feature type="region of interest" description="Disordered" evidence="8">
    <location>
        <begin position="362"/>
        <end position="395"/>
    </location>
</feature>
<gene>
    <name evidence="9" type="primary">RRD1_2</name>
    <name evidence="9" type="ORF">PGT21_021590</name>
</gene>
<comment type="catalytic activity">
    <reaction evidence="1 7">
        <text>[protein]-peptidylproline (omega=180) = [protein]-peptidylproline (omega=0)</text>
        <dbReference type="Rhea" id="RHEA:16237"/>
        <dbReference type="Rhea" id="RHEA-COMP:10747"/>
        <dbReference type="Rhea" id="RHEA-COMP:10748"/>
        <dbReference type="ChEBI" id="CHEBI:83833"/>
        <dbReference type="ChEBI" id="CHEBI:83834"/>
        <dbReference type="EC" id="5.2.1.8"/>
    </reaction>
</comment>
<keyword evidence="5 7" id="KW-0697">Rotamase</keyword>
<evidence type="ECO:0000313" key="10">
    <source>
        <dbReference type="Proteomes" id="UP000324748"/>
    </source>
</evidence>
<evidence type="ECO:0000256" key="7">
    <source>
        <dbReference type="RuleBase" id="RU361210"/>
    </source>
</evidence>
<evidence type="ECO:0000313" key="9">
    <source>
        <dbReference type="EMBL" id="KAA1116654.1"/>
    </source>
</evidence>
<sequence>MAEHTPSQLLAQPEDPHRSTPGRREREEEEEGGRARRSQAATEELVEKIDYVDPQRCLRLRQKSSKTVIESGQEGQATVDDGIPLKRIQGPADVEAFFNSIALDRLLQVLLNISNRIARFGILENDRQVSYLKTSLEQSPTVRAVVGIFERLDQWITEIPLDPTPQRFGNKAFKIWGHRLESEAQNLHTQAGVITEYHKPIETELLHHFKTSFGSFGRLDYGTGHELSFLAYLSILHLTRILQPKEFILSGLIIYQKYFNLCRRLQRVYNLEPAGSKGVYGLDDFFHVVYIFGSAQLLYHPTIRPSSILDEKLMSRVNETEPGGGGGGGGLAESSSDFLRREGLTRSLFFEAVQNTLSLKTRPIPKDSLPKTTTTTTTTMRMGEQRHEEGSEQQGLLDHSPILLNLATNVKGWPKIYGGLIKMMKGEIFAKVPVMQHFWVAGPTAVLPWLACPPTIPGSLPLDHQDQQHADEPDLDYINHYRPLS</sequence>
<dbReference type="GO" id="GO:0003755">
    <property type="term" value="F:peptidyl-prolyl cis-trans isomerase activity"/>
    <property type="evidence" value="ECO:0007669"/>
    <property type="project" value="UniProtKB-KW"/>
</dbReference>
<dbReference type="EC" id="5.2.1.8" evidence="7"/>
<dbReference type="SUPFAM" id="SSF140984">
    <property type="entry name" value="PTPA-like"/>
    <property type="match status" value="2"/>
</dbReference>
<name>A0A5B0QV91_PUCGR</name>
<protein>
    <recommendedName>
        <fullName evidence="7">Serine/threonine-protein phosphatase 2A activator</fullName>
        <ecNumber evidence="7">5.2.1.8</ecNumber>
    </recommendedName>
    <alternativeName>
        <fullName evidence="7">Phosphotyrosyl phosphatase activator</fullName>
    </alternativeName>
</protein>
<dbReference type="GO" id="GO:0000159">
    <property type="term" value="C:protein phosphatase type 2A complex"/>
    <property type="evidence" value="ECO:0007669"/>
    <property type="project" value="TreeGrafter"/>
</dbReference>
<proteinExistence type="inferred from homology"/>
<dbReference type="Gene3D" id="1.20.120.1150">
    <property type="match status" value="1"/>
</dbReference>
<accession>A0A5B0QV91</accession>
<dbReference type="Proteomes" id="UP000324748">
    <property type="component" value="Unassembled WGS sequence"/>
</dbReference>
<keyword evidence="4 7" id="KW-0963">Cytoplasm</keyword>
<dbReference type="GO" id="GO:0007052">
    <property type="term" value="P:mitotic spindle organization"/>
    <property type="evidence" value="ECO:0007669"/>
    <property type="project" value="TreeGrafter"/>
</dbReference>
<dbReference type="Pfam" id="PF03095">
    <property type="entry name" value="PTPA"/>
    <property type="match status" value="2"/>
</dbReference>
<evidence type="ECO:0000256" key="3">
    <source>
        <dbReference type="ARBA" id="ARBA00011019"/>
    </source>
</evidence>
<comment type="caution">
    <text evidence="9">The sequence shown here is derived from an EMBL/GenBank/DDBJ whole genome shotgun (WGS) entry which is preliminary data.</text>
</comment>
<dbReference type="GO" id="GO:0005634">
    <property type="term" value="C:nucleus"/>
    <property type="evidence" value="ECO:0007669"/>
    <property type="project" value="TreeGrafter"/>
</dbReference>
<comment type="similarity">
    <text evidence="3 7">Belongs to the PTPA-type PPIase family.</text>
</comment>
<evidence type="ECO:0000256" key="2">
    <source>
        <dbReference type="ARBA" id="ARBA00004496"/>
    </source>
</evidence>
<dbReference type="OrthoDB" id="16120at2759"/>
<feature type="compositionally biased region" description="Basic and acidic residues" evidence="8">
    <location>
        <begin position="14"/>
        <end position="26"/>
    </location>
</feature>
<evidence type="ECO:0000256" key="5">
    <source>
        <dbReference type="ARBA" id="ARBA00023110"/>
    </source>
</evidence>
<comment type="subcellular location">
    <subcellularLocation>
        <location evidence="2 7">Cytoplasm</location>
    </subcellularLocation>
</comment>